<name>A0A371D7L5_9APHY</name>
<keyword evidence="2" id="KW-1185">Reference proteome</keyword>
<evidence type="ECO:0000313" key="1">
    <source>
        <dbReference type="EMBL" id="RDX48513.1"/>
    </source>
</evidence>
<dbReference type="AlphaFoldDB" id="A0A371D7L5"/>
<accession>A0A371D7L5</accession>
<dbReference type="EMBL" id="KZ857411">
    <property type="protein sequence ID" value="RDX48513.1"/>
    <property type="molecule type" value="Genomic_DNA"/>
</dbReference>
<dbReference type="Proteomes" id="UP000256964">
    <property type="component" value="Unassembled WGS sequence"/>
</dbReference>
<gene>
    <name evidence="1" type="ORF">OH76DRAFT_659162</name>
</gene>
<sequence>MLAWPVYCRRCSHAILANSAQFFTPPFRRIRAPGPRISVNFTLATTLGLSATCSVCKRFPNTGSHPPTRAPQSTTIPRHGTPTVTLLSKTSGPIPPSRICRNLLAVCEPRMRTAEHREHCSPGRFFMFKRVQCEQSLHV</sequence>
<organism evidence="1 2">
    <name type="scientific">Lentinus brumalis</name>
    <dbReference type="NCBI Taxonomy" id="2498619"/>
    <lineage>
        <taxon>Eukaryota</taxon>
        <taxon>Fungi</taxon>
        <taxon>Dikarya</taxon>
        <taxon>Basidiomycota</taxon>
        <taxon>Agaricomycotina</taxon>
        <taxon>Agaricomycetes</taxon>
        <taxon>Polyporales</taxon>
        <taxon>Polyporaceae</taxon>
        <taxon>Lentinus</taxon>
    </lineage>
</organism>
<reference evidence="1 2" key="1">
    <citation type="journal article" date="2018" name="Biotechnol. Biofuels">
        <title>Integrative visual omics of the white-rot fungus Polyporus brumalis exposes the biotechnological potential of its oxidative enzymes for delignifying raw plant biomass.</title>
        <authorList>
            <person name="Miyauchi S."/>
            <person name="Rancon A."/>
            <person name="Drula E."/>
            <person name="Hage H."/>
            <person name="Chaduli D."/>
            <person name="Favel A."/>
            <person name="Grisel S."/>
            <person name="Henrissat B."/>
            <person name="Herpoel-Gimbert I."/>
            <person name="Ruiz-Duenas F.J."/>
            <person name="Chevret D."/>
            <person name="Hainaut M."/>
            <person name="Lin J."/>
            <person name="Wang M."/>
            <person name="Pangilinan J."/>
            <person name="Lipzen A."/>
            <person name="Lesage-Meessen L."/>
            <person name="Navarro D."/>
            <person name="Riley R."/>
            <person name="Grigoriev I.V."/>
            <person name="Zhou S."/>
            <person name="Raouche S."/>
            <person name="Rosso M.N."/>
        </authorList>
    </citation>
    <scope>NUCLEOTIDE SEQUENCE [LARGE SCALE GENOMIC DNA]</scope>
    <source>
        <strain evidence="1 2">BRFM 1820</strain>
    </source>
</reference>
<protein>
    <submittedName>
        <fullName evidence="1">Uncharacterized protein</fullName>
    </submittedName>
</protein>
<proteinExistence type="predicted"/>
<evidence type="ECO:0000313" key="2">
    <source>
        <dbReference type="Proteomes" id="UP000256964"/>
    </source>
</evidence>